<protein>
    <recommendedName>
        <fullName evidence="6">Ion transport domain-containing protein</fullName>
    </recommendedName>
</protein>
<gene>
    <name evidence="7" type="ORF">PHPALM_18527</name>
</gene>
<dbReference type="InterPro" id="IPR005821">
    <property type="entry name" value="Ion_trans_dom"/>
</dbReference>
<accession>A0A2P4XJI4</accession>
<organism evidence="7 8">
    <name type="scientific">Phytophthora palmivora</name>
    <dbReference type="NCBI Taxonomy" id="4796"/>
    <lineage>
        <taxon>Eukaryota</taxon>
        <taxon>Sar</taxon>
        <taxon>Stramenopiles</taxon>
        <taxon>Oomycota</taxon>
        <taxon>Peronosporomycetes</taxon>
        <taxon>Peronosporales</taxon>
        <taxon>Peronosporaceae</taxon>
        <taxon>Phytophthora</taxon>
    </lineage>
</organism>
<sequence length="270" mass="30404">MLIPFLEQVQTAYNSTWKFCSCSAMPSHREVVPIEMTGPTAHLPSPSKQTNKVRSIKDKVGSVSAIANNFRRRRNAIFEKRKLGADLAFFNLFSRDHWLRRRIIFLVSHRFFDRFIVFAIIVNSVILSFSDFSVVDKTLNPASTGFTYRDGAVVPATSLLNNIVNLSEIPFTAIFTTESLLKIMAMGFVRNKGAYLRDSWNTLDFLVVISSLVAILPTIPNVSAIRTIRVLRPLRSLSMIPGMRTIISALLKALPALGNVMVLQVFLFFM</sequence>
<evidence type="ECO:0000313" key="8">
    <source>
        <dbReference type="Proteomes" id="UP000237271"/>
    </source>
</evidence>
<evidence type="ECO:0000256" key="3">
    <source>
        <dbReference type="ARBA" id="ARBA00022989"/>
    </source>
</evidence>
<comment type="caution">
    <text evidence="7">The sequence shown here is derived from an EMBL/GenBank/DDBJ whole genome shotgun (WGS) entry which is preliminary data.</text>
</comment>
<dbReference type="InterPro" id="IPR043203">
    <property type="entry name" value="VGCC_Ca_Na"/>
</dbReference>
<evidence type="ECO:0000256" key="1">
    <source>
        <dbReference type="ARBA" id="ARBA00004141"/>
    </source>
</evidence>
<evidence type="ECO:0000256" key="4">
    <source>
        <dbReference type="ARBA" id="ARBA00023136"/>
    </source>
</evidence>
<dbReference type="GO" id="GO:0005248">
    <property type="term" value="F:voltage-gated sodium channel activity"/>
    <property type="evidence" value="ECO:0007669"/>
    <property type="project" value="TreeGrafter"/>
</dbReference>
<keyword evidence="3 5" id="KW-1133">Transmembrane helix</keyword>
<evidence type="ECO:0000313" key="7">
    <source>
        <dbReference type="EMBL" id="POM65716.1"/>
    </source>
</evidence>
<dbReference type="PANTHER" id="PTHR10037:SF62">
    <property type="entry name" value="SODIUM CHANNEL PROTEIN 60E"/>
    <property type="match status" value="1"/>
</dbReference>
<evidence type="ECO:0000259" key="6">
    <source>
        <dbReference type="Pfam" id="PF00520"/>
    </source>
</evidence>
<dbReference type="SUPFAM" id="SSF81324">
    <property type="entry name" value="Voltage-gated potassium channels"/>
    <property type="match status" value="1"/>
</dbReference>
<dbReference type="PANTHER" id="PTHR10037">
    <property type="entry name" value="VOLTAGE-GATED CATION CHANNEL CALCIUM AND SODIUM"/>
    <property type="match status" value="1"/>
</dbReference>
<dbReference type="OrthoDB" id="127343at2759"/>
<dbReference type="AlphaFoldDB" id="A0A2P4XJI4"/>
<feature type="transmembrane region" description="Helical" evidence="5">
    <location>
        <begin position="246"/>
        <end position="269"/>
    </location>
</feature>
<keyword evidence="2 5" id="KW-0812">Transmembrane</keyword>
<dbReference type="Pfam" id="PF00520">
    <property type="entry name" value="Ion_trans"/>
    <property type="match status" value="1"/>
</dbReference>
<evidence type="ECO:0000256" key="2">
    <source>
        <dbReference type="ARBA" id="ARBA00022692"/>
    </source>
</evidence>
<name>A0A2P4XJI4_9STRA</name>
<dbReference type="Proteomes" id="UP000237271">
    <property type="component" value="Unassembled WGS sequence"/>
</dbReference>
<keyword evidence="8" id="KW-1185">Reference proteome</keyword>
<keyword evidence="4 5" id="KW-0472">Membrane</keyword>
<dbReference type="GO" id="GO:0001518">
    <property type="term" value="C:voltage-gated sodium channel complex"/>
    <property type="evidence" value="ECO:0007669"/>
    <property type="project" value="TreeGrafter"/>
</dbReference>
<evidence type="ECO:0000256" key="5">
    <source>
        <dbReference type="SAM" id="Phobius"/>
    </source>
</evidence>
<dbReference type="EMBL" id="NCKW01009962">
    <property type="protein sequence ID" value="POM65716.1"/>
    <property type="molecule type" value="Genomic_DNA"/>
</dbReference>
<dbReference type="Gene3D" id="1.20.120.350">
    <property type="entry name" value="Voltage-gated potassium channels. Chain C"/>
    <property type="match status" value="1"/>
</dbReference>
<dbReference type="InterPro" id="IPR027359">
    <property type="entry name" value="Volt_channel_dom_sf"/>
</dbReference>
<feature type="non-terminal residue" evidence="7">
    <location>
        <position position="270"/>
    </location>
</feature>
<proteinExistence type="predicted"/>
<feature type="transmembrane region" description="Helical" evidence="5">
    <location>
        <begin position="111"/>
        <end position="130"/>
    </location>
</feature>
<feature type="transmembrane region" description="Helical" evidence="5">
    <location>
        <begin position="205"/>
        <end position="225"/>
    </location>
</feature>
<comment type="subcellular location">
    <subcellularLocation>
        <location evidence="1">Membrane</location>
        <topology evidence="1">Multi-pass membrane protein</topology>
    </subcellularLocation>
</comment>
<reference evidence="7 8" key="1">
    <citation type="journal article" date="2017" name="Genome Biol. Evol.">
        <title>Phytophthora megakarya and P. palmivora, closely related causal agents of cacao black pod rot, underwent increases in genome sizes and gene numbers by different mechanisms.</title>
        <authorList>
            <person name="Ali S.S."/>
            <person name="Shao J."/>
            <person name="Lary D.J."/>
            <person name="Kronmiller B."/>
            <person name="Shen D."/>
            <person name="Strem M.D."/>
            <person name="Amoako-Attah I."/>
            <person name="Akrofi A.Y."/>
            <person name="Begoude B.A."/>
            <person name="Ten Hoopen G.M."/>
            <person name="Coulibaly K."/>
            <person name="Kebe B.I."/>
            <person name="Melnick R.L."/>
            <person name="Guiltinan M.J."/>
            <person name="Tyler B.M."/>
            <person name="Meinhardt L.W."/>
            <person name="Bailey B.A."/>
        </authorList>
    </citation>
    <scope>NUCLEOTIDE SEQUENCE [LARGE SCALE GENOMIC DNA]</scope>
    <source>
        <strain evidence="8">sbr112.9</strain>
    </source>
</reference>
<feature type="domain" description="Ion transport" evidence="6">
    <location>
        <begin position="109"/>
        <end position="270"/>
    </location>
</feature>